<comment type="caution">
    <text evidence="1">The sequence shown here is derived from an EMBL/GenBank/DDBJ whole genome shotgun (WGS) entry which is preliminary data.</text>
</comment>
<dbReference type="Proteomes" id="UP000192610">
    <property type="component" value="Unassembled WGS sequence"/>
</dbReference>
<protein>
    <submittedName>
        <fullName evidence="1">Uncharacterized protein</fullName>
    </submittedName>
</protein>
<sequence>MEKKFLLYVLYITLIEIRERSYESKDERIYGLCDLLHNIPLRLDSEKGIKEAYERLLEDVETLGIYDWLNARKQEFYQSYPEYEEGDNA</sequence>
<keyword evidence="2" id="KW-1185">Reference proteome</keyword>
<gene>
    <name evidence="1" type="ORF">A4H97_24175</name>
</gene>
<organism evidence="1 2">
    <name type="scientific">Niastella yeongjuensis</name>
    <dbReference type="NCBI Taxonomy" id="354355"/>
    <lineage>
        <taxon>Bacteria</taxon>
        <taxon>Pseudomonadati</taxon>
        <taxon>Bacteroidota</taxon>
        <taxon>Chitinophagia</taxon>
        <taxon>Chitinophagales</taxon>
        <taxon>Chitinophagaceae</taxon>
        <taxon>Niastella</taxon>
    </lineage>
</organism>
<evidence type="ECO:0000313" key="2">
    <source>
        <dbReference type="Proteomes" id="UP000192610"/>
    </source>
</evidence>
<dbReference type="RefSeq" id="WP_081197898.1">
    <property type="nucleotide sequence ID" value="NZ_FOCZ01000009.1"/>
</dbReference>
<accession>A0A1V9F390</accession>
<proteinExistence type="predicted"/>
<dbReference type="OrthoDB" id="676830at2"/>
<reference evidence="2" key="1">
    <citation type="submission" date="2016-04" db="EMBL/GenBank/DDBJ databases">
        <authorList>
            <person name="Chen L."/>
            <person name="Zhuang W."/>
            <person name="Wang G."/>
        </authorList>
    </citation>
    <scope>NUCLEOTIDE SEQUENCE [LARGE SCALE GENOMIC DNA]</scope>
    <source>
        <strain evidence="2">17621</strain>
    </source>
</reference>
<dbReference type="STRING" id="354355.SAMN05660816_04723"/>
<name>A0A1V9F390_9BACT</name>
<evidence type="ECO:0000313" key="1">
    <source>
        <dbReference type="EMBL" id="OQP52801.1"/>
    </source>
</evidence>
<dbReference type="EMBL" id="LVXG01000007">
    <property type="protein sequence ID" value="OQP52801.1"/>
    <property type="molecule type" value="Genomic_DNA"/>
</dbReference>
<dbReference type="AlphaFoldDB" id="A0A1V9F390"/>